<dbReference type="EMBL" id="CP034035">
    <property type="protein sequence ID" value="QCR08498.1"/>
    <property type="molecule type" value="Genomic_DNA"/>
</dbReference>
<evidence type="ECO:0000313" key="1">
    <source>
        <dbReference type="EMBL" id="QCR08498.1"/>
    </source>
</evidence>
<gene>
    <name evidence="1" type="ORF">EH207_08180</name>
</gene>
<reference evidence="1 2" key="1">
    <citation type="submission" date="2018-11" db="EMBL/GenBank/DDBJ databases">
        <title>Genome sequences of Brenneria nigrifluens and Brenneria rubrifaciens.</title>
        <authorList>
            <person name="Poret-Peterson A.T."/>
            <person name="McClean A.E."/>
            <person name="Kluepfel D.A."/>
        </authorList>
    </citation>
    <scope>NUCLEOTIDE SEQUENCE [LARGE SCALE GENOMIC DNA]</scope>
    <source>
        <strain evidence="1 2">6D370</strain>
    </source>
</reference>
<dbReference type="PANTHER" id="PTHR38008">
    <property type="entry name" value="HEMOLYSIN-RELATED"/>
    <property type="match status" value="1"/>
</dbReference>
<accession>A0A4P8QNH1</accession>
<dbReference type="Pfam" id="PF03891">
    <property type="entry name" value="DUF333"/>
    <property type="match status" value="1"/>
</dbReference>
<dbReference type="Proteomes" id="UP000299580">
    <property type="component" value="Chromosome"/>
</dbReference>
<name>A0A4P8QNH1_9GAMM</name>
<dbReference type="PROSITE" id="PS51257">
    <property type="entry name" value="PROKAR_LIPOPROTEIN"/>
    <property type="match status" value="1"/>
</dbReference>
<keyword evidence="2" id="KW-1185">Reference proteome</keyword>
<sequence length="93" mass="9892">MKRYQWLFTTAALLLAGCSNGEKTTVVDDALNQNKRSVVLMKSSTPMDVNCSMMGGTMAISRQLDGGKIGTCQLANGKRCDEQAVMNGTCPAG</sequence>
<dbReference type="OrthoDB" id="7065744at2"/>
<dbReference type="InterPro" id="IPR005590">
    <property type="entry name" value="DUF333"/>
</dbReference>
<dbReference type="AlphaFoldDB" id="A0A4P8QNH1"/>
<dbReference type="PANTHER" id="PTHR38008:SF1">
    <property type="entry name" value="DUF333 DOMAIN-CONTAINING PROTEIN"/>
    <property type="match status" value="1"/>
</dbReference>
<dbReference type="KEGG" id="brb:EH207_08180"/>
<dbReference type="RefSeq" id="WP_137713536.1">
    <property type="nucleotide sequence ID" value="NZ_CP034035.1"/>
</dbReference>
<protein>
    <submittedName>
        <fullName evidence="1">DUF333 domain-containing protein</fullName>
    </submittedName>
</protein>
<organism evidence="1 2">
    <name type="scientific">Brenneria rubrifaciens</name>
    <dbReference type="NCBI Taxonomy" id="55213"/>
    <lineage>
        <taxon>Bacteria</taxon>
        <taxon>Pseudomonadati</taxon>
        <taxon>Pseudomonadota</taxon>
        <taxon>Gammaproteobacteria</taxon>
        <taxon>Enterobacterales</taxon>
        <taxon>Pectobacteriaceae</taxon>
        <taxon>Brenneria</taxon>
    </lineage>
</organism>
<proteinExistence type="predicted"/>
<evidence type="ECO:0000313" key="2">
    <source>
        <dbReference type="Proteomes" id="UP000299580"/>
    </source>
</evidence>